<dbReference type="PANTHER" id="PTHR24559">
    <property type="entry name" value="TRANSPOSON TY3-I GAG-POL POLYPROTEIN"/>
    <property type="match status" value="1"/>
</dbReference>
<evidence type="ECO:0000313" key="1">
    <source>
        <dbReference type="EnsemblPlants" id="Solyc04g025845.1.1"/>
    </source>
</evidence>
<evidence type="ECO:0000313" key="2">
    <source>
        <dbReference type="Proteomes" id="UP000004994"/>
    </source>
</evidence>
<sequence>MHGPRRTIFLCPSWIRCWIDLQERGGTVFLMVIIENSIASEDQEKTTFTCPYGTFAFKRMSFGLCSASATFQMYNLFESSLDRMEENIVVITTKLVKHLPIHLVQEAQLGGPVQTR</sequence>
<dbReference type="Gene3D" id="3.10.10.10">
    <property type="entry name" value="HIV Type 1 Reverse Transcriptase, subunit A, domain 1"/>
    <property type="match status" value="1"/>
</dbReference>
<dbReference type="EnsemblPlants" id="Solyc04g025845.1.1">
    <property type="protein sequence ID" value="Solyc04g025845.1.1"/>
    <property type="gene ID" value="Solyc04g025845.1"/>
</dbReference>
<accession>A0A3Q7G2D4</accession>
<dbReference type="Gene3D" id="3.30.70.270">
    <property type="match status" value="1"/>
</dbReference>
<reference evidence="1" key="1">
    <citation type="journal article" date="2012" name="Nature">
        <title>The tomato genome sequence provides insights into fleshy fruit evolution.</title>
        <authorList>
            <consortium name="Tomato Genome Consortium"/>
        </authorList>
    </citation>
    <scope>NUCLEOTIDE SEQUENCE [LARGE SCALE GENOMIC DNA]</scope>
    <source>
        <strain evidence="1">cv. Heinz 1706</strain>
    </source>
</reference>
<dbReference type="InParanoid" id="A0A3Q7G2D4"/>
<organism evidence="1">
    <name type="scientific">Solanum lycopersicum</name>
    <name type="common">Tomato</name>
    <name type="synonym">Lycopersicon esculentum</name>
    <dbReference type="NCBI Taxonomy" id="4081"/>
    <lineage>
        <taxon>Eukaryota</taxon>
        <taxon>Viridiplantae</taxon>
        <taxon>Streptophyta</taxon>
        <taxon>Embryophyta</taxon>
        <taxon>Tracheophyta</taxon>
        <taxon>Spermatophyta</taxon>
        <taxon>Magnoliopsida</taxon>
        <taxon>eudicotyledons</taxon>
        <taxon>Gunneridae</taxon>
        <taxon>Pentapetalae</taxon>
        <taxon>asterids</taxon>
        <taxon>lamiids</taxon>
        <taxon>Solanales</taxon>
        <taxon>Solanaceae</taxon>
        <taxon>Solanoideae</taxon>
        <taxon>Solaneae</taxon>
        <taxon>Solanum</taxon>
        <taxon>Solanum subgen. Lycopersicon</taxon>
    </lineage>
</organism>
<dbReference type="InterPro" id="IPR053134">
    <property type="entry name" value="RNA-dir_DNA_polymerase"/>
</dbReference>
<dbReference type="Gramene" id="Solyc04g025845.1.1">
    <property type="protein sequence ID" value="Solyc04g025845.1.1"/>
    <property type="gene ID" value="Solyc04g025845.1"/>
</dbReference>
<dbReference type="PANTHER" id="PTHR24559:SF444">
    <property type="entry name" value="REVERSE TRANSCRIPTASE DOMAIN-CONTAINING PROTEIN"/>
    <property type="match status" value="1"/>
</dbReference>
<dbReference type="Proteomes" id="UP000004994">
    <property type="component" value="Chromosome 4"/>
</dbReference>
<protein>
    <submittedName>
        <fullName evidence="1">Uncharacterized protein</fullName>
    </submittedName>
</protein>
<reference evidence="1" key="2">
    <citation type="submission" date="2019-01" db="UniProtKB">
        <authorList>
            <consortium name="EnsemblPlants"/>
        </authorList>
    </citation>
    <scope>IDENTIFICATION</scope>
    <source>
        <strain evidence="1">cv. Heinz 1706</strain>
    </source>
</reference>
<proteinExistence type="predicted"/>
<name>A0A3Q7G2D4_SOLLC</name>
<dbReference type="SUPFAM" id="SSF56672">
    <property type="entry name" value="DNA/RNA polymerases"/>
    <property type="match status" value="1"/>
</dbReference>
<dbReference type="AlphaFoldDB" id="A0A3Q7G2D4"/>
<dbReference type="InterPro" id="IPR043128">
    <property type="entry name" value="Rev_trsase/Diguanyl_cyclase"/>
</dbReference>
<dbReference type="InterPro" id="IPR043502">
    <property type="entry name" value="DNA/RNA_pol_sf"/>
</dbReference>
<keyword evidence="2" id="KW-1185">Reference proteome</keyword>